<gene>
    <name evidence="1" type="ORF">VCM_00042</name>
</gene>
<accession>A0A0S4KW69</accession>
<name>A0A0S4KW69_9CAUD</name>
<dbReference type="EMBL" id="LN887844">
    <property type="protein sequence ID" value="CUR44261.1"/>
    <property type="molecule type" value="Genomic_DNA"/>
</dbReference>
<sequence>MSQYAVDRIALILDQIQHLHAQARALSDEYSIPFDLELEGGRNYNTTHEYEPGYSWNSSNC</sequence>
<evidence type="ECO:0000313" key="1">
    <source>
        <dbReference type="EMBL" id="CUR44261.1"/>
    </source>
</evidence>
<keyword evidence="2" id="KW-1185">Reference proteome</keyword>
<dbReference type="Proteomes" id="UP000204441">
    <property type="component" value="Genome"/>
</dbReference>
<dbReference type="KEGG" id="vg:26799012"/>
<protein>
    <submittedName>
        <fullName evidence="1">Uncharacterized protein</fullName>
    </submittedName>
</protein>
<proteinExistence type="predicted"/>
<reference evidence="2" key="1">
    <citation type="submission" date="2015-10" db="EMBL/GenBank/DDBJ databases">
        <authorList>
            <person name="Millard A."/>
        </authorList>
    </citation>
    <scope>NUCLEOTIDE SEQUENCE [LARGE SCALE GENOMIC DNA]</scope>
</reference>
<dbReference type="OrthoDB" id="40555at10239"/>
<dbReference type="GeneID" id="26799012"/>
<evidence type="ECO:0000313" key="2">
    <source>
        <dbReference type="Proteomes" id="UP000204441"/>
    </source>
</evidence>
<dbReference type="RefSeq" id="YP_009222640.1">
    <property type="nucleotide sequence ID" value="NC_029065.1"/>
</dbReference>
<organism evidence="1 2">
    <name type="scientific">Pseudomonas phage VCM</name>
    <dbReference type="NCBI Taxonomy" id="1729937"/>
    <lineage>
        <taxon>Viruses</taxon>
        <taxon>Duplodnaviria</taxon>
        <taxon>Heunggongvirae</taxon>
        <taxon>Uroviricota</taxon>
        <taxon>Caudoviricetes</taxon>
        <taxon>Vandenendeviridae</taxon>
        <taxon>Gorskivirinae</taxon>
        <taxon>Kremarvirus</taxon>
        <taxon>Kremarvirus VCM</taxon>
        <taxon>Otagovirus VCM</taxon>
    </lineage>
</organism>